<dbReference type="Proteomes" id="UP000886014">
    <property type="component" value="Unassembled WGS sequence"/>
</dbReference>
<accession>A0A7C5MA42</accession>
<proteinExistence type="predicted"/>
<dbReference type="InterPro" id="IPR021731">
    <property type="entry name" value="AMIN_dom"/>
</dbReference>
<evidence type="ECO:0000259" key="1">
    <source>
        <dbReference type="Pfam" id="PF11741"/>
    </source>
</evidence>
<feature type="domain" description="AMIN" evidence="1">
    <location>
        <begin position="31"/>
        <end position="121"/>
    </location>
</feature>
<dbReference type="Gene3D" id="2.60.40.3500">
    <property type="match status" value="1"/>
</dbReference>
<sequence>MKVFKYFFTILFVTGALRAQSKLVGYGVSETEGIVSVELEFEGEVPYITDFVLKSPPRIVLDMDNTLYKLPGRIFTVDKGIVLRIRGSQYKREPVPITRVVVDMDQLVSYDMKKEGSKVILTIPGKGKKAIPPASSTTKQKITKKPHFALRSLYFYRSRGKRDPFMPILEEESDTLLNVADAKLIGIVREPSGYVALLEDKEGKGYILKEGDRVRKGRVIKIKPQSVIFAIFDFGFTRRVELKLQEKEK</sequence>
<comment type="caution">
    <text evidence="2">The sequence shown here is derived from an EMBL/GenBank/DDBJ whole genome shotgun (WGS) entry which is preliminary data.</text>
</comment>
<dbReference type="AlphaFoldDB" id="A0A7C5MA42"/>
<reference evidence="2" key="1">
    <citation type="journal article" date="2020" name="mSystems">
        <title>Genome- and Community-Level Interaction Insights into Carbon Utilization and Element Cycling Functions of Hydrothermarchaeota in Hydrothermal Sediment.</title>
        <authorList>
            <person name="Zhou Z."/>
            <person name="Liu Y."/>
            <person name="Xu W."/>
            <person name="Pan J."/>
            <person name="Luo Z.H."/>
            <person name="Li M."/>
        </authorList>
    </citation>
    <scope>NUCLEOTIDE SEQUENCE [LARGE SCALE GENOMIC DNA]</scope>
    <source>
        <strain evidence="2">HyVt-94</strain>
    </source>
</reference>
<organism evidence="2">
    <name type="scientific">candidate division WOR-3 bacterium</name>
    <dbReference type="NCBI Taxonomy" id="2052148"/>
    <lineage>
        <taxon>Bacteria</taxon>
        <taxon>Bacteria division WOR-3</taxon>
    </lineage>
</organism>
<evidence type="ECO:0000313" key="2">
    <source>
        <dbReference type="EMBL" id="HHF58456.1"/>
    </source>
</evidence>
<dbReference type="EMBL" id="DRTV01000243">
    <property type="protein sequence ID" value="HHF58456.1"/>
    <property type="molecule type" value="Genomic_DNA"/>
</dbReference>
<name>A0A7C5MA42_UNCW3</name>
<gene>
    <name evidence="2" type="ORF">ENL41_03425</name>
</gene>
<protein>
    <submittedName>
        <fullName evidence="2">AMIN domain-containing protein</fullName>
    </submittedName>
</protein>
<dbReference type="Pfam" id="PF11741">
    <property type="entry name" value="AMIN"/>
    <property type="match status" value="1"/>
</dbReference>